<dbReference type="Proteomes" id="UP001163324">
    <property type="component" value="Chromosome 1"/>
</dbReference>
<protein>
    <submittedName>
        <fullName evidence="1">Uncharacterized protein</fullName>
    </submittedName>
</protein>
<reference evidence="1" key="1">
    <citation type="submission" date="2022-10" db="EMBL/GenBank/DDBJ databases">
        <title>Complete Genome of Trichothecium roseum strain YXFP-22015, a Plant Pathogen Isolated from Citrus.</title>
        <authorList>
            <person name="Wang Y."/>
            <person name="Zhu L."/>
        </authorList>
    </citation>
    <scope>NUCLEOTIDE SEQUENCE</scope>
    <source>
        <strain evidence="1">YXFP-22015</strain>
    </source>
</reference>
<organism evidence="1 2">
    <name type="scientific">Trichothecium roseum</name>
    <dbReference type="NCBI Taxonomy" id="47278"/>
    <lineage>
        <taxon>Eukaryota</taxon>
        <taxon>Fungi</taxon>
        <taxon>Dikarya</taxon>
        <taxon>Ascomycota</taxon>
        <taxon>Pezizomycotina</taxon>
        <taxon>Sordariomycetes</taxon>
        <taxon>Hypocreomycetidae</taxon>
        <taxon>Hypocreales</taxon>
        <taxon>Hypocreales incertae sedis</taxon>
        <taxon>Trichothecium</taxon>
    </lineage>
</organism>
<evidence type="ECO:0000313" key="1">
    <source>
        <dbReference type="EMBL" id="KAI9904387.1"/>
    </source>
</evidence>
<name>A0ACC0VES6_9HYPO</name>
<keyword evidence="2" id="KW-1185">Reference proteome</keyword>
<comment type="caution">
    <text evidence="1">The sequence shown here is derived from an EMBL/GenBank/DDBJ whole genome shotgun (WGS) entry which is preliminary data.</text>
</comment>
<accession>A0ACC0VES6</accession>
<sequence>MSLSPESSFLALQPDSSSSAAMSSSTPPTTVADSASIHSDVSKHEHGSLDVDTSLSTPVADDADESLLTQATDTPTSARSRRERRVSAPVYNLAKLSGTSGHGKRLAKGDAVSERNRNRRRRTIARAMELATERARLEDEERREDEMAEAQVQAEFSERIHAQSLEALNLQPSPLQAPRVAEPSKVLEKDASSPKPSEASASPVKKAEAKKAAARRGRPPKPKQAIARPAITKHVPTFPNLSKRSRQTPETQEPESAPASASKATPAPVASSATAQKPKDKISRELKRLQDTKEFAGIEDVPVVFTYWAKGKEVAEDEPAPRTSKKAKAAPEPEPVKEESEPPVEVKQRRSKKYLDKGLYAGQEPPLHVNKGLSTAEKKKLATLPELIPSGKVNKTMPAPMFHGIRSLIEGRDFKLPFSICSPLPPGQPKPDEWKKMTKNRFIGDSKEYWRRQPHFHDYQSKCVCTPEDGCTESCQNRIMFYECDDTNCNAGRAHCQNRAFADLTTRRNKGGKYRVGVEVIKTSDRGYGVRSNRCFEPNQIIMEYAGEIITADECERRMREIYKDNECYYLMSFDQNMIIDATSGSIARFVNHSCNPNCRMTKWIVSGQPRMALFAGDRPIMTGEELTYDYNFDPFSAKHVQICLCGSHNCRGVLGPKSREAKPAKTNLQGAVKGAVKVGKRKLQELMGADEATKGGSGKKRKIQTATGVKGKLAGAGAKVAKGAATALKKGMSTITKNTKAALGTSTAANRRNVTATTGTILKQSATSRVVKVYGKTAVATKPRKLTVTSRQSNGKVAKGTAVSRRQETVTETTTMRKSGRVTRSPRKALENADLAAYDFGDE</sequence>
<proteinExistence type="predicted"/>
<evidence type="ECO:0000313" key="2">
    <source>
        <dbReference type="Proteomes" id="UP001163324"/>
    </source>
</evidence>
<dbReference type="EMBL" id="CM047940">
    <property type="protein sequence ID" value="KAI9904387.1"/>
    <property type="molecule type" value="Genomic_DNA"/>
</dbReference>
<gene>
    <name evidence="1" type="ORF">N3K66_000916</name>
</gene>